<keyword evidence="2" id="KW-0328">Glycosyltransferase</keyword>
<keyword evidence="4 10" id="KW-0812">Transmembrane</keyword>
<dbReference type="PANTHER" id="PTHR13301">
    <property type="entry name" value="X-BOX TRANSCRIPTION FACTOR-RELATED"/>
    <property type="match status" value="1"/>
</dbReference>
<dbReference type="GO" id="GO:0012505">
    <property type="term" value="C:endomembrane system"/>
    <property type="evidence" value="ECO:0007669"/>
    <property type="project" value="UniProtKB-SubCell"/>
</dbReference>
<gene>
    <name evidence="11" type="ORF">HHK36_012784</name>
</gene>
<organism evidence="11 12">
    <name type="scientific">Tetracentron sinense</name>
    <name type="common">Spur-leaf</name>
    <dbReference type="NCBI Taxonomy" id="13715"/>
    <lineage>
        <taxon>Eukaryota</taxon>
        <taxon>Viridiplantae</taxon>
        <taxon>Streptophyta</taxon>
        <taxon>Embryophyta</taxon>
        <taxon>Tracheophyta</taxon>
        <taxon>Spermatophyta</taxon>
        <taxon>Magnoliopsida</taxon>
        <taxon>Trochodendrales</taxon>
        <taxon>Trochodendraceae</taxon>
        <taxon>Tetracentron</taxon>
    </lineage>
</organism>
<dbReference type="GO" id="GO:0030244">
    <property type="term" value="P:cellulose biosynthetic process"/>
    <property type="evidence" value="ECO:0007669"/>
    <property type="project" value="InterPro"/>
</dbReference>
<name>A0A835DEV9_TETSI</name>
<dbReference type="OMA" id="VMQDESH"/>
<feature type="transmembrane region" description="Helical" evidence="10">
    <location>
        <begin position="604"/>
        <end position="628"/>
    </location>
</feature>
<feature type="binding site" evidence="8">
    <location>
        <position position="138"/>
    </location>
    <ligand>
        <name>UDP-alpha-D-glucose</name>
        <dbReference type="ChEBI" id="CHEBI:58885"/>
    </ligand>
</feature>
<sequence>MAENPPLHVCRVQQPQASISRIHSLVHSMAILALFYYRVSILFDSTRDKPTLAWALIFASEILLSFLWILNQANRWRPVSRTAFPERLPADKELPAIDVFICTADPKREPTVEVMNTVLSAMSLDYPPEKLSVYLSDDGGSSLTLYAMQEALFFARSWLPFCRMYGVKTRCPKVYFSESEDGHSHSQSTEFMADRETIKVIHVKSNGAIDMDHAAMPLLVYVSREKRPTHPHHFKAGALNVLLRVSGVLSNSPYILVLDCDMNCNDPTSARQAMCFHLDPKISHSLSFVQFPQNFYNISENDIYDSQLRSLFKILWPGLDGHRGPILSGTGFYIKRKSLYGSPTPKDIDLIQLKQCFGPSNEFIASLRQIHRCNTIGNEDSSNVLQETRLLASCTYEKHTQWGEQARFILHCNGWTSVYCQPSRPAFLGSATVNFNDIFIQQTRWNCGLLQVGFSRFCPLTYGSSRMSVLQSMGYGFLAFRPLFSIPLLCFATIPQLCLFNGIPIYPKVSDSWFFVFAFVFVSAVCKHLSEALLSGGSFRIWWNEQRIWMLRSVTVYFFGFLDVAMKWIGKRGTGFVPTSKVIDKEHIERYQMGKFDFQAPTMLLVPLIALVVLNMETFIGGVGRVIIERSYDKMFGQIFLTFFILIISYPVIEGMIQRKDRGRVPTSVTLLSVIFSIIFLSLGSVILIQ</sequence>
<feature type="transmembrane region" description="Helical" evidence="10">
    <location>
        <begin position="512"/>
        <end position="529"/>
    </location>
</feature>
<dbReference type="AlphaFoldDB" id="A0A835DEV9"/>
<feature type="binding site" evidence="9">
    <location>
        <position position="259"/>
    </location>
    <ligand>
        <name>Mn(2+)</name>
        <dbReference type="ChEBI" id="CHEBI:29035"/>
    </ligand>
</feature>
<keyword evidence="3" id="KW-0808">Transferase</keyword>
<dbReference type="GO" id="GO:0071555">
    <property type="term" value="P:cell wall organization"/>
    <property type="evidence" value="ECO:0007669"/>
    <property type="project" value="UniProtKB-KW"/>
</dbReference>
<evidence type="ECO:0000313" key="12">
    <source>
        <dbReference type="Proteomes" id="UP000655225"/>
    </source>
</evidence>
<feature type="transmembrane region" description="Helical" evidence="10">
    <location>
        <begin position="51"/>
        <end position="71"/>
    </location>
</feature>
<comment type="caution">
    <text evidence="11">The sequence shown here is derived from an EMBL/GenBank/DDBJ whole genome shotgun (WGS) entry which is preliminary data.</text>
</comment>
<proteinExistence type="predicted"/>
<feature type="transmembrane region" description="Helical" evidence="10">
    <location>
        <begin position="635"/>
        <end position="653"/>
    </location>
</feature>
<dbReference type="InterPro" id="IPR029044">
    <property type="entry name" value="Nucleotide-diphossugar_trans"/>
</dbReference>
<evidence type="ECO:0000256" key="5">
    <source>
        <dbReference type="ARBA" id="ARBA00022989"/>
    </source>
</evidence>
<evidence type="ECO:0000256" key="6">
    <source>
        <dbReference type="ARBA" id="ARBA00023136"/>
    </source>
</evidence>
<dbReference type="OrthoDB" id="72851at2759"/>
<evidence type="ECO:0000256" key="10">
    <source>
        <dbReference type="SAM" id="Phobius"/>
    </source>
</evidence>
<dbReference type="FunFam" id="3.90.550.10:FF:000194">
    <property type="entry name" value="Cellulose synthase-like protein G2 isoform A"/>
    <property type="match status" value="1"/>
</dbReference>
<evidence type="ECO:0000256" key="4">
    <source>
        <dbReference type="ARBA" id="ARBA00022692"/>
    </source>
</evidence>
<feature type="binding site" evidence="9">
    <location>
        <position position="235"/>
    </location>
    <ligand>
        <name>Mn(2+)</name>
        <dbReference type="ChEBI" id="CHEBI:29035"/>
    </ligand>
</feature>
<accession>A0A835DEV9</accession>
<keyword evidence="12" id="KW-1185">Reference proteome</keyword>
<feature type="transmembrane region" description="Helical" evidence="10">
    <location>
        <begin position="549"/>
        <end position="569"/>
    </location>
</feature>
<keyword evidence="7" id="KW-0961">Cell wall biogenesis/degradation</keyword>
<dbReference type="InterPro" id="IPR005150">
    <property type="entry name" value="Cellulose_synth"/>
</dbReference>
<feature type="transmembrane region" description="Helical" evidence="10">
    <location>
        <begin position="21"/>
        <end position="39"/>
    </location>
</feature>
<feature type="transmembrane region" description="Helical" evidence="10">
    <location>
        <begin position="665"/>
        <end position="689"/>
    </location>
</feature>
<dbReference type="GO" id="GO:0016760">
    <property type="term" value="F:cellulose synthase (UDP-forming) activity"/>
    <property type="evidence" value="ECO:0007669"/>
    <property type="project" value="InterPro"/>
</dbReference>
<keyword evidence="5 10" id="KW-1133">Transmembrane helix</keyword>
<keyword evidence="6 10" id="KW-0472">Membrane</keyword>
<evidence type="ECO:0000256" key="7">
    <source>
        <dbReference type="ARBA" id="ARBA00023316"/>
    </source>
</evidence>
<comment type="subcellular location">
    <subcellularLocation>
        <location evidence="1">Endomembrane system</location>
        <topology evidence="1">Multi-pass membrane protein</topology>
    </subcellularLocation>
</comment>
<feature type="transmembrane region" description="Helical" evidence="10">
    <location>
        <begin position="483"/>
        <end position="506"/>
    </location>
</feature>
<evidence type="ECO:0000256" key="9">
    <source>
        <dbReference type="PIRSR" id="PIRSR605150-3"/>
    </source>
</evidence>
<dbReference type="Proteomes" id="UP000655225">
    <property type="component" value="Unassembled WGS sequence"/>
</dbReference>
<dbReference type="SUPFAM" id="SSF53448">
    <property type="entry name" value="Nucleotide-diphospho-sugar transferases"/>
    <property type="match status" value="1"/>
</dbReference>
<evidence type="ECO:0000313" key="11">
    <source>
        <dbReference type="EMBL" id="KAF8401838.1"/>
    </source>
</evidence>
<reference evidence="11 12" key="1">
    <citation type="submission" date="2020-04" db="EMBL/GenBank/DDBJ databases">
        <title>Plant Genome Project.</title>
        <authorList>
            <person name="Zhang R.-G."/>
        </authorList>
    </citation>
    <scope>NUCLEOTIDE SEQUENCE [LARGE SCALE GENOMIC DNA]</scope>
    <source>
        <strain evidence="11">YNK0</strain>
        <tissue evidence="11">Leaf</tissue>
    </source>
</reference>
<dbReference type="EMBL" id="JABCRI010000008">
    <property type="protein sequence ID" value="KAF8401838.1"/>
    <property type="molecule type" value="Genomic_DNA"/>
</dbReference>
<evidence type="ECO:0008006" key="13">
    <source>
        <dbReference type="Google" id="ProtNLM"/>
    </source>
</evidence>
<evidence type="ECO:0000256" key="8">
    <source>
        <dbReference type="PIRSR" id="PIRSR605150-2"/>
    </source>
</evidence>
<protein>
    <recommendedName>
        <fullName evidence="13">Cellulose synthase-like protein G2</fullName>
    </recommendedName>
</protein>
<dbReference type="Gene3D" id="3.90.550.10">
    <property type="entry name" value="Spore Coat Polysaccharide Biosynthesis Protein SpsA, Chain A"/>
    <property type="match status" value="2"/>
</dbReference>
<evidence type="ECO:0000256" key="1">
    <source>
        <dbReference type="ARBA" id="ARBA00004127"/>
    </source>
</evidence>
<dbReference type="GO" id="GO:0016020">
    <property type="term" value="C:membrane"/>
    <property type="evidence" value="ECO:0007669"/>
    <property type="project" value="InterPro"/>
</dbReference>
<dbReference type="Pfam" id="PF03552">
    <property type="entry name" value="Cellulose_synt"/>
    <property type="match status" value="3"/>
</dbReference>
<feature type="binding site" evidence="8">
    <location>
        <position position="109"/>
    </location>
    <ligand>
        <name>UDP-alpha-D-glucose</name>
        <dbReference type="ChEBI" id="CHEBI:58885"/>
    </ligand>
</feature>
<evidence type="ECO:0000256" key="2">
    <source>
        <dbReference type="ARBA" id="ARBA00022676"/>
    </source>
</evidence>
<evidence type="ECO:0000256" key="3">
    <source>
        <dbReference type="ARBA" id="ARBA00022679"/>
    </source>
</evidence>